<proteinExistence type="predicted"/>
<evidence type="ECO:0008006" key="4">
    <source>
        <dbReference type="Google" id="ProtNLM"/>
    </source>
</evidence>
<gene>
    <name evidence="2" type="ORF">JCM15093_1383</name>
</gene>
<comment type="caution">
    <text evidence="2">The sequence shown here is derived from an EMBL/GenBank/DDBJ whole genome shotgun (WGS) entry which is preliminary data.</text>
</comment>
<dbReference type="EMBL" id="BAJS01000005">
    <property type="protein sequence ID" value="GAK36235.1"/>
    <property type="molecule type" value="Genomic_DNA"/>
</dbReference>
<dbReference type="OrthoDB" id="1049534at2"/>
<sequence length="223" mass="25188">MTKRIALFVFVTSLSLLSHAQWTGKDSINLKRLLEGDGEIKLNQEAIKQVQQALGSPLIIRESSATKYDESLPKVYPEKEKLVLTLMPYTARTKYNYDPIYKKKIDVKADTYKSNPFETLYALSIPTNWAKHPFEGGYRKSLEEIEATGLKYNPLAEGANNKAVGAWKSAAGPTGYDFMTPFTKDFWNIKGNKRKARTLEVLASYGDSTSVLIDEPILRQKIK</sequence>
<organism evidence="2 3">
    <name type="scientific">Bacteroides graminisolvens DSM 19988 = JCM 15093</name>
    <dbReference type="NCBI Taxonomy" id="1121097"/>
    <lineage>
        <taxon>Bacteria</taxon>
        <taxon>Pseudomonadati</taxon>
        <taxon>Bacteroidota</taxon>
        <taxon>Bacteroidia</taxon>
        <taxon>Bacteroidales</taxon>
        <taxon>Bacteroidaceae</taxon>
        <taxon>Bacteroides</taxon>
    </lineage>
</organism>
<evidence type="ECO:0000256" key="1">
    <source>
        <dbReference type="SAM" id="SignalP"/>
    </source>
</evidence>
<protein>
    <recommendedName>
        <fullName evidence="4">DUF4858 domain-containing protein</fullName>
    </recommendedName>
</protein>
<name>A0A069D1L4_9BACE</name>
<dbReference type="eggNOG" id="ENOG5033R39">
    <property type="taxonomic scope" value="Bacteria"/>
</dbReference>
<reference evidence="2 3" key="1">
    <citation type="journal article" date="2015" name="Microbes Environ.">
        <title>Distribution and evolution of nitrogen fixation genes in the phylum bacteroidetes.</title>
        <authorList>
            <person name="Inoue J."/>
            <person name="Oshima K."/>
            <person name="Suda W."/>
            <person name="Sakamoto M."/>
            <person name="Iino T."/>
            <person name="Noda S."/>
            <person name="Hongoh Y."/>
            <person name="Hattori M."/>
            <person name="Ohkuma M."/>
        </authorList>
    </citation>
    <scope>NUCLEOTIDE SEQUENCE [LARGE SCALE GENOMIC DNA]</scope>
    <source>
        <strain evidence="2 3">JCM 15093</strain>
    </source>
</reference>
<dbReference type="Proteomes" id="UP000027601">
    <property type="component" value="Unassembled WGS sequence"/>
</dbReference>
<dbReference type="Pfam" id="PF16150">
    <property type="entry name" value="DUF4858"/>
    <property type="match status" value="1"/>
</dbReference>
<dbReference type="STRING" id="1121097.GCA_000428125_01659"/>
<evidence type="ECO:0000313" key="2">
    <source>
        <dbReference type="EMBL" id="GAK36235.1"/>
    </source>
</evidence>
<feature type="signal peptide" evidence="1">
    <location>
        <begin position="1"/>
        <end position="20"/>
    </location>
</feature>
<keyword evidence="1" id="KW-0732">Signal</keyword>
<dbReference type="AlphaFoldDB" id="A0A069D1L4"/>
<dbReference type="RefSeq" id="WP_024996186.1">
    <property type="nucleotide sequence ID" value="NZ_ATZI01000005.1"/>
</dbReference>
<dbReference type="InterPro" id="IPR032338">
    <property type="entry name" value="DUF4858"/>
</dbReference>
<evidence type="ECO:0000313" key="3">
    <source>
        <dbReference type="Proteomes" id="UP000027601"/>
    </source>
</evidence>
<feature type="chain" id="PRO_5001659802" description="DUF4858 domain-containing protein" evidence="1">
    <location>
        <begin position="21"/>
        <end position="223"/>
    </location>
</feature>
<keyword evidence="3" id="KW-1185">Reference proteome</keyword>
<accession>A0A069D1L4</accession>